<name>A0A6G4XCP7_9ACTN</name>
<dbReference type="Proteomes" id="UP000481109">
    <property type="component" value="Unassembled WGS sequence"/>
</dbReference>
<dbReference type="AlphaFoldDB" id="A0A6G4XCP7"/>
<dbReference type="RefSeq" id="WP_165329944.1">
    <property type="nucleotide sequence ID" value="NZ_JAAKZW010000003.1"/>
</dbReference>
<proteinExistence type="predicted"/>
<dbReference type="EMBL" id="JAAKZW010000003">
    <property type="protein sequence ID" value="NGO74421.1"/>
    <property type="molecule type" value="Genomic_DNA"/>
</dbReference>
<comment type="caution">
    <text evidence="2">The sequence shown here is derived from an EMBL/GenBank/DDBJ whole genome shotgun (WGS) entry which is preliminary data.</text>
</comment>
<feature type="domain" description="TY-Chap N-terminal" evidence="1">
    <location>
        <begin position="3"/>
        <end position="122"/>
    </location>
</feature>
<evidence type="ECO:0000259" key="1">
    <source>
        <dbReference type="Pfam" id="PF22552"/>
    </source>
</evidence>
<protein>
    <recommendedName>
        <fullName evidence="1">TY-Chap N-terminal domain-containing protein</fullName>
    </recommendedName>
</protein>
<sequence>MTGWDGFGEALAEELASLSSGSVLIIREAGQTGRYAQFLQSDTTVEAELVGDHHLDPALRAGESGSRLIADAGWKPPEDTVYGHNWWAELPWPSPSAAYRELAAMTVTGLGDGLRITGPQALVYEAWDGRRGNRSLNLPRLGLTPQT</sequence>
<accession>A0A6G4XCP7</accession>
<dbReference type="Pfam" id="PF22552">
    <property type="entry name" value="TY-Chap3"/>
    <property type="match status" value="1"/>
</dbReference>
<reference evidence="2 3" key="1">
    <citation type="submission" date="2020-02" db="EMBL/GenBank/DDBJ databases">
        <title>Whole-genome analyses of novel actinobacteria.</title>
        <authorList>
            <person name="Sahin N."/>
            <person name="Tokatli A."/>
        </authorList>
    </citation>
    <scope>NUCLEOTIDE SEQUENCE [LARGE SCALE GENOMIC DNA]</scope>
    <source>
        <strain evidence="2 3">YC504</strain>
    </source>
</reference>
<evidence type="ECO:0000313" key="2">
    <source>
        <dbReference type="EMBL" id="NGO74421.1"/>
    </source>
</evidence>
<gene>
    <name evidence="2" type="ORF">G6045_01795</name>
</gene>
<dbReference type="InterPro" id="IPR054344">
    <property type="entry name" value="TY-Chap_N"/>
</dbReference>
<organism evidence="2 3">
    <name type="scientific">Streptomyces mesophilus</name>
    <dbReference type="NCBI Taxonomy" id="1775132"/>
    <lineage>
        <taxon>Bacteria</taxon>
        <taxon>Bacillati</taxon>
        <taxon>Actinomycetota</taxon>
        <taxon>Actinomycetes</taxon>
        <taxon>Kitasatosporales</taxon>
        <taxon>Streptomycetaceae</taxon>
        <taxon>Streptomyces</taxon>
    </lineage>
</organism>
<evidence type="ECO:0000313" key="3">
    <source>
        <dbReference type="Proteomes" id="UP000481109"/>
    </source>
</evidence>
<keyword evidence="3" id="KW-1185">Reference proteome</keyword>